<dbReference type="CDD" id="cd10440">
    <property type="entry name" value="GIY-YIG_COG3680"/>
    <property type="match status" value="1"/>
</dbReference>
<name>A0AB39AW46_9GAMM</name>
<evidence type="ECO:0008006" key="2">
    <source>
        <dbReference type="Google" id="ProtNLM"/>
    </source>
</evidence>
<protein>
    <recommendedName>
        <fullName evidence="2">GIY-YIG domain-containing protein</fullName>
    </recommendedName>
</protein>
<gene>
    <name evidence="1" type="ORF">ABZP26_17440</name>
</gene>
<proteinExistence type="predicted"/>
<dbReference type="AlphaFoldDB" id="A0AB39AW46"/>
<sequence length="247" mass="28263">MQDFSKFKKSLLAIDHYIYALCEIDGDKRTPFYIGKGVNDRCLQHLKEKKDSPKKEVIERLLEKNSLGIDILRHGIKTDKTAKLIEATCIDLLGIGELSNKVRGSGSEMGRATIEEIHNLKSGELVEIQKEHQGLAFLLNSTYKSGMSEIELFESTRGVWRNISRDDSIKYAYATYGGLIKEVYQIHSWVKAGTQQYFTRCFDNRDISQRWEFVGKKAPTDVREKYVGKVIKKDRSFGNPFIKVGND</sequence>
<reference evidence="1" key="1">
    <citation type="submission" date="2024-07" db="EMBL/GenBank/DDBJ databases">
        <authorList>
            <person name="Jiang Y."/>
            <person name="Qin Q."/>
        </authorList>
    </citation>
    <scope>NUCLEOTIDE SEQUENCE</scope>
    <source>
        <strain evidence="1">SD03</strain>
    </source>
</reference>
<organism evidence="1">
    <name type="scientific">Pseudoalteromonas sp. SD03</name>
    <dbReference type="NCBI Taxonomy" id="3231719"/>
    <lineage>
        <taxon>Bacteria</taxon>
        <taxon>Pseudomonadati</taxon>
        <taxon>Pseudomonadota</taxon>
        <taxon>Gammaproteobacteria</taxon>
        <taxon>Alteromonadales</taxon>
        <taxon>Pseudoalteromonadaceae</taxon>
        <taxon>Pseudoalteromonas</taxon>
    </lineage>
</organism>
<accession>A0AB39AW46</accession>
<evidence type="ECO:0000313" key="1">
    <source>
        <dbReference type="EMBL" id="XDH89706.1"/>
    </source>
</evidence>
<dbReference type="Pfam" id="PF22945">
    <property type="entry name" value="LEM-3_GIY-YIG"/>
    <property type="match status" value="1"/>
</dbReference>
<dbReference type="EMBL" id="CP162515">
    <property type="protein sequence ID" value="XDH89706.1"/>
    <property type="molecule type" value="Genomic_DNA"/>
</dbReference>
<dbReference type="RefSeq" id="WP_368485804.1">
    <property type="nucleotide sequence ID" value="NZ_CP162515.1"/>
</dbReference>